<dbReference type="Pfam" id="PF25675">
    <property type="entry name" value="Phage_nozzle"/>
    <property type="match status" value="1"/>
</dbReference>
<name>L8FU47_PSED2</name>
<dbReference type="VEuPathDB" id="FungiDB:GMDG_09058"/>
<dbReference type="InParanoid" id="L8FU47"/>
<evidence type="ECO:0000313" key="2">
    <source>
        <dbReference type="Proteomes" id="UP000011064"/>
    </source>
</evidence>
<gene>
    <name evidence="1" type="ORF">GMDG_09058</name>
</gene>
<dbReference type="HOGENOM" id="CLU_2004885_0_0_1"/>
<dbReference type="AlphaFoldDB" id="L8FU47"/>
<dbReference type="Proteomes" id="UP000011064">
    <property type="component" value="Unassembled WGS sequence"/>
</dbReference>
<protein>
    <submittedName>
        <fullName evidence="1">Uncharacterized protein</fullName>
    </submittedName>
</protein>
<dbReference type="InterPro" id="IPR058003">
    <property type="entry name" value="Phage_gp12"/>
</dbReference>
<evidence type="ECO:0000313" key="1">
    <source>
        <dbReference type="EMBL" id="ELR04490.1"/>
    </source>
</evidence>
<proteinExistence type="predicted"/>
<organism evidence="1 2">
    <name type="scientific">Pseudogymnoascus destructans (strain ATCC MYA-4855 / 20631-21)</name>
    <name type="common">Bat white-nose syndrome fungus</name>
    <name type="synonym">Geomyces destructans</name>
    <dbReference type="NCBI Taxonomy" id="658429"/>
    <lineage>
        <taxon>Eukaryota</taxon>
        <taxon>Fungi</taxon>
        <taxon>Dikarya</taxon>
        <taxon>Ascomycota</taxon>
        <taxon>Pezizomycotina</taxon>
        <taxon>Leotiomycetes</taxon>
        <taxon>Thelebolales</taxon>
        <taxon>Thelebolaceae</taxon>
        <taxon>Pseudogymnoascus</taxon>
    </lineage>
</organism>
<accession>L8FU47</accession>
<dbReference type="EMBL" id="GL574984">
    <property type="protein sequence ID" value="ELR04490.1"/>
    <property type="molecule type" value="Genomic_DNA"/>
</dbReference>
<reference evidence="2" key="1">
    <citation type="submission" date="2010-09" db="EMBL/GenBank/DDBJ databases">
        <title>The genome sequence of Geomyces destructans 20631-21.</title>
        <authorList>
            <consortium name="The Broad Institute Genome Sequencing Platform"/>
            <person name="Cuomo C.A."/>
            <person name="Blehert D.S."/>
            <person name="Lorch J.M."/>
            <person name="Young S.K."/>
            <person name="Zeng Q."/>
            <person name="Gargeya S."/>
            <person name="Fitzgerald M."/>
            <person name="Haas B."/>
            <person name="Abouelleil A."/>
            <person name="Alvarado L."/>
            <person name="Arachchi H.M."/>
            <person name="Berlin A."/>
            <person name="Brown A."/>
            <person name="Chapman S.B."/>
            <person name="Chen Z."/>
            <person name="Dunbar C."/>
            <person name="Freedman E."/>
            <person name="Gearin G."/>
            <person name="Gellesch M."/>
            <person name="Goldberg J."/>
            <person name="Griggs A."/>
            <person name="Gujja S."/>
            <person name="Heiman D."/>
            <person name="Howarth C."/>
            <person name="Larson L."/>
            <person name="Lui A."/>
            <person name="MacDonald P.J.P."/>
            <person name="Montmayeur A."/>
            <person name="Murphy C."/>
            <person name="Neiman D."/>
            <person name="Pearson M."/>
            <person name="Priest M."/>
            <person name="Roberts A."/>
            <person name="Saif S."/>
            <person name="Shea T."/>
            <person name="Shenoy N."/>
            <person name="Sisk P."/>
            <person name="Stolte C."/>
            <person name="Sykes S."/>
            <person name="Wortman J."/>
            <person name="Nusbaum C."/>
            <person name="Birren B."/>
        </authorList>
    </citation>
    <scope>NUCLEOTIDE SEQUENCE [LARGE SCALE GENOMIC DNA]</scope>
    <source>
        <strain evidence="2">ATCC MYA-4855 / 20631-21</strain>
    </source>
</reference>
<sequence>MSFQFSTQFMQNAKGEAVQTGHLILRSWTMSFSNTAYFKTLVSPYGGDPVIGEVVPSGLSQFTGRTLGAASFKLNSPALHTGSFRFMVGGKNTLATVKIANDTHAASTFVAAAWEGFYNGQSRV</sequence>
<keyword evidence="2" id="KW-1185">Reference proteome</keyword>